<evidence type="ECO:0000256" key="7">
    <source>
        <dbReference type="ARBA" id="ARBA00022692"/>
    </source>
</evidence>
<feature type="transmembrane region" description="Helical" evidence="17">
    <location>
        <begin position="231"/>
        <end position="250"/>
    </location>
</feature>
<evidence type="ECO:0000256" key="14">
    <source>
        <dbReference type="ARBA" id="ARBA00023065"/>
    </source>
</evidence>
<evidence type="ECO:0000256" key="10">
    <source>
        <dbReference type="ARBA" id="ARBA00022847"/>
    </source>
</evidence>
<feature type="transmembrane region" description="Helical" evidence="17">
    <location>
        <begin position="496"/>
        <end position="516"/>
    </location>
</feature>
<evidence type="ECO:0000256" key="9">
    <source>
        <dbReference type="ARBA" id="ARBA00022837"/>
    </source>
</evidence>
<dbReference type="Pfam" id="PF01699">
    <property type="entry name" value="Na_Ca_ex"/>
    <property type="match status" value="2"/>
</dbReference>
<comment type="subcellular location">
    <subcellularLocation>
        <location evidence="1">Membrane</location>
        <topology evidence="1">Multi-pass membrane protein</topology>
    </subcellularLocation>
</comment>
<dbReference type="GO" id="GO:0006874">
    <property type="term" value="P:intracellular calcium ion homeostasis"/>
    <property type="evidence" value="ECO:0007669"/>
    <property type="project" value="TreeGrafter"/>
</dbReference>
<accession>A0A9P0IZ94</accession>
<evidence type="ECO:0000256" key="5">
    <source>
        <dbReference type="ARBA" id="ARBA00022538"/>
    </source>
</evidence>
<feature type="transmembrane region" description="Helical" evidence="17">
    <location>
        <begin position="394"/>
        <end position="417"/>
    </location>
</feature>
<feature type="domain" description="Sodium/calcium exchanger membrane region" evidence="18">
    <location>
        <begin position="396"/>
        <end position="541"/>
    </location>
</feature>
<comment type="similarity">
    <text evidence="2">Belongs to the Ca(2+):cation antiporter (CaCA) (TC 2.A.19) family. SLC24A subfamily.</text>
</comment>
<dbReference type="Gene3D" id="1.20.1420.30">
    <property type="entry name" value="NCX, central ion-binding region"/>
    <property type="match status" value="2"/>
</dbReference>
<proteinExistence type="inferred from homology"/>
<name>A0A9P0IZ94_9DIPT</name>
<dbReference type="Proteomes" id="UP001153620">
    <property type="component" value="Chromosome 2"/>
</dbReference>
<evidence type="ECO:0000256" key="2">
    <source>
        <dbReference type="ARBA" id="ARBA00005364"/>
    </source>
</evidence>
<gene>
    <name evidence="19" type="ORF">CHIRRI_LOCUS4606</name>
</gene>
<feature type="transmembrane region" description="Helical" evidence="17">
    <location>
        <begin position="423"/>
        <end position="444"/>
    </location>
</feature>
<evidence type="ECO:0000313" key="20">
    <source>
        <dbReference type="Proteomes" id="UP001153620"/>
    </source>
</evidence>
<feature type="transmembrane region" description="Helical" evidence="17">
    <location>
        <begin position="525"/>
        <end position="543"/>
    </location>
</feature>
<dbReference type="EMBL" id="OU895878">
    <property type="protein sequence ID" value="CAH1717086.1"/>
    <property type="molecule type" value="Genomic_DNA"/>
</dbReference>
<keyword evidence="4" id="KW-0050">Antiport</keyword>
<evidence type="ECO:0000256" key="13">
    <source>
        <dbReference type="ARBA" id="ARBA00023053"/>
    </source>
</evidence>
<protein>
    <recommendedName>
        <fullName evidence="18">Sodium/calcium exchanger membrane region domain-containing protein</fullName>
    </recommendedName>
</protein>
<keyword evidence="10" id="KW-0769">Symport</keyword>
<feature type="transmembrane region" description="Helical" evidence="17">
    <location>
        <begin position="256"/>
        <end position="274"/>
    </location>
</feature>
<feature type="transmembrane region" description="Helical" evidence="17">
    <location>
        <begin position="7"/>
        <end position="27"/>
    </location>
</feature>
<dbReference type="PANTHER" id="PTHR10846">
    <property type="entry name" value="SODIUM/POTASSIUM/CALCIUM EXCHANGER"/>
    <property type="match status" value="1"/>
</dbReference>
<dbReference type="GO" id="GO:0008273">
    <property type="term" value="F:calcium, potassium:sodium antiporter activity"/>
    <property type="evidence" value="ECO:0007669"/>
    <property type="project" value="TreeGrafter"/>
</dbReference>
<dbReference type="AlphaFoldDB" id="A0A9P0IZ94"/>
<keyword evidence="3" id="KW-0813">Transport</keyword>
<keyword evidence="8" id="KW-0732">Signal</keyword>
<evidence type="ECO:0000256" key="3">
    <source>
        <dbReference type="ARBA" id="ARBA00022448"/>
    </source>
</evidence>
<keyword evidence="11" id="KW-0630">Potassium</keyword>
<dbReference type="GO" id="GO:0015293">
    <property type="term" value="F:symporter activity"/>
    <property type="evidence" value="ECO:0007669"/>
    <property type="project" value="UniProtKB-KW"/>
</dbReference>
<feature type="transmembrane region" description="Helical" evidence="17">
    <location>
        <begin position="128"/>
        <end position="146"/>
    </location>
</feature>
<dbReference type="FunFam" id="1.20.1420.30:FF:000009">
    <property type="entry name" value="sodium/potassium/calcium exchanger 5 isoform X2"/>
    <property type="match status" value="1"/>
</dbReference>
<evidence type="ECO:0000256" key="15">
    <source>
        <dbReference type="ARBA" id="ARBA00023136"/>
    </source>
</evidence>
<dbReference type="PANTHER" id="PTHR10846:SF73">
    <property type="entry name" value="SODIUM_CALCIUM EXCHANGER MEMBRANE REGION DOMAIN-CONTAINING PROTEIN"/>
    <property type="match status" value="1"/>
</dbReference>
<keyword evidence="5" id="KW-0633">Potassium transport</keyword>
<evidence type="ECO:0000256" key="11">
    <source>
        <dbReference type="ARBA" id="ARBA00022958"/>
    </source>
</evidence>
<keyword evidence="20" id="KW-1185">Reference proteome</keyword>
<dbReference type="OrthoDB" id="414698at2759"/>
<sequence>MMKISRYIRVFLLLITCFLYFLTRIFIINNGEEDEERIKRNRDDDKKSFVFTSSQRRLLSMSEHENGQDTNSIQSQHDLVTQNNNVRSDTIARPEELNYYGSQAVLELAIYESVQNGTNAVKKSSSRIIAHILVSCYCFWMLAIICDEYFMASIHVFCHKLKIKHELASGTFMTMATSMPELCISCVGTFISDGGIGIGTIVGSAIFNILVITACCGILTRSINKVDVYLLSRDCIFYALSIIGLIAVIYDHLIMWHEAALMVAGYGVYLTMMYSNDIMAEKTKLIARKLKIQFSMVSLQLYYAEDFNDDKVTEITPLFMRAESINIENHKYSKYKENIKLVVEYEKLDEDDEDCAINPWKLQRLSSLPLFILKWPITFILWCSIPDCRRYEKFFVITFINCVAWILCLSYLIASMIANVDSIMGIIFLGACTSIPEAVSSVIMNMKGNANMAINNAISSNIFDILLCLGLPWSVRTILIPLILGKPRITLASTGVTYSAISLLATLFVFVFLFIINRFKLDRKIGISCSIFYLVFLIFTFMLEMNLFIPMNFPSISAINGLI</sequence>
<keyword evidence="13" id="KW-0915">Sodium</keyword>
<dbReference type="InterPro" id="IPR044880">
    <property type="entry name" value="NCX_ion-bd_dom_sf"/>
</dbReference>
<dbReference type="InterPro" id="IPR004481">
    <property type="entry name" value="K/Na/Ca-exchanger"/>
</dbReference>
<dbReference type="GO" id="GO:0005262">
    <property type="term" value="F:calcium channel activity"/>
    <property type="evidence" value="ECO:0007669"/>
    <property type="project" value="TreeGrafter"/>
</dbReference>
<dbReference type="InterPro" id="IPR004837">
    <property type="entry name" value="NaCa_Exmemb"/>
</dbReference>
<evidence type="ECO:0000256" key="17">
    <source>
        <dbReference type="SAM" id="Phobius"/>
    </source>
</evidence>
<keyword evidence="9" id="KW-0106">Calcium</keyword>
<feature type="domain" description="Sodium/calcium exchanger membrane region" evidence="18">
    <location>
        <begin position="134"/>
        <end position="274"/>
    </location>
</feature>
<evidence type="ECO:0000259" key="18">
    <source>
        <dbReference type="Pfam" id="PF01699"/>
    </source>
</evidence>
<keyword evidence="16" id="KW-0739">Sodium transport</keyword>
<reference evidence="19" key="1">
    <citation type="submission" date="2022-01" db="EMBL/GenBank/DDBJ databases">
        <authorList>
            <person name="King R."/>
        </authorList>
    </citation>
    <scope>NUCLEOTIDE SEQUENCE</scope>
</reference>
<keyword evidence="14" id="KW-0406">Ion transport</keyword>
<evidence type="ECO:0000256" key="16">
    <source>
        <dbReference type="ARBA" id="ARBA00023201"/>
    </source>
</evidence>
<evidence type="ECO:0000256" key="4">
    <source>
        <dbReference type="ARBA" id="ARBA00022449"/>
    </source>
</evidence>
<evidence type="ECO:0000256" key="8">
    <source>
        <dbReference type="ARBA" id="ARBA00022729"/>
    </source>
</evidence>
<reference evidence="19" key="2">
    <citation type="submission" date="2022-10" db="EMBL/GenBank/DDBJ databases">
        <authorList>
            <consortium name="ENA_rothamsted_submissions"/>
            <consortium name="culmorum"/>
            <person name="King R."/>
        </authorList>
    </citation>
    <scope>NUCLEOTIDE SEQUENCE</scope>
</reference>
<feature type="transmembrane region" description="Helical" evidence="17">
    <location>
        <begin position="197"/>
        <end position="219"/>
    </location>
</feature>
<dbReference type="GO" id="GO:0005886">
    <property type="term" value="C:plasma membrane"/>
    <property type="evidence" value="ECO:0007669"/>
    <property type="project" value="TreeGrafter"/>
</dbReference>
<evidence type="ECO:0000256" key="1">
    <source>
        <dbReference type="ARBA" id="ARBA00004141"/>
    </source>
</evidence>
<organism evidence="19 20">
    <name type="scientific">Chironomus riparius</name>
    <dbReference type="NCBI Taxonomy" id="315576"/>
    <lineage>
        <taxon>Eukaryota</taxon>
        <taxon>Metazoa</taxon>
        <taxon>Ecdysozoa</taxon>
        <taxon>Arthropoda</taxon>
        <taxon>Hexapoda</taxon>
        <taxon>Insecta</taxon>
        <taxon>Pterygota</taxon>
        <taxon>Neoptera</taxon>
        <taxon>Endopterygota</taxon>
        <taxon>Diptera</taxon>
        <taxon>Nematocera</taxon>
        <taxon>Chironomoidea</taxon>
        <taxon>Chironomidae</taxon>
        <taxon>Chironominae</taxon>
        <taxon>Chironomus</taxon>
    </lineage>
</organism>
<evidence type="ECO:0000313" key="19">
    <source>
        <dbReference type="EMBL" id="CAH1717086.1"/>
    </source>
</evidence>
<evidence type="ECO:0000256" key="6">
    <source>
        <dbReference type="ARBA" id="ARBA00022568"/>
    </source>
</evidence>
<keyword evidence="15 17" id="KW-0472">Membrane</keyword>
<feature type="transmembrane region" description="Helical" evidence="17">
    <location>
        <begin position="167"/>
        <end position="191"/>
    </location>
</feature>
<keyword evidence="12 17" id="KW-1133">Transmembrane helix</keyword>
<feature type="transmembrane region" description="Helical" evidence="17">
    <location>
        <begin position="465"/>
        <end position="484"/>
    </location>
</feature>
<keyword evidence="6" id="KW-0109">Calcium transport</keyword>
<evidence type="ECO:0000256" key="12">
    <source>
        <dbReference type="ARBA" id="ARBA00022989"/>
    </source>
</evidence>
<keyword evidence="7 17" id="KW-0812">Transmembrane</keyword>